<dbReference type="Proteomes" id="UP000313359">
    <property type="component" value="Unassembled WGS sequence"/>
</dbReference>
<feature type="region of interest" description="Disordered" evidence="1">
    <location>
        <begin position="161"/>
        <end position="203"/>
    </location>
</feature>
<keyword evidence="3" id="KW-1185">Reference proteome</keyword>
<reference evidence="2" key="1">
    <citation type="journal article" date="2018" name="Genome Biol. Evol.">
        <title>Genomics and development of Lentinus tigrinus, a white-rot wood-decaying mushroom with dimorphic fruiting bodies.</title>
        <authorList>
            <person name="Wu B."/>
            <person name="Xu Z."/>
            <person name="Knudson A."/>
            <person name="Carlson A."/>
            <person name="Chen N."/>
            <person name="Kovaka S."/>
            <person name="LaButti K."/>
            <person name="Lipzen A."/>
            <person name="Pennachio C."/>
            <person name="Riley R."/>
            <person name="Schakwitz W."/>
            <person name="Umezawa K."/>
            <person name="Ohm R.A."/>
            <person name="Grigoriev I.V."/>
            <person name="Nagy L.G."/>
            <person name="Gibbons J."/>
            <person name="Hibbett D."/>
        </authorList>
    </citation>
    <scope>NUCLEOTIDE SEQUENCE [LARGE SCALE GENOMIC DNA]</scope>
    <source>
        <strain evidence="2">ALCF2SS1-6</strain>
    </source>
</reference>
<proteinExistence type="predicted"/>
<name>A0A5C2S1R2_9APHY</name>
<organism evidence="2 3">
    <name type="scientific">Lentinus tigrinus ALCF2SS1-6</name>
    <dbReference type="NCBI Taxonomy" id="1328759"/>
    <lineage>
        <taxon>Eukaryota</taxon>
        <taxon>Fungi</taxon>
        <taxon>Dikarya</taxon>
        <taxon>Basidiomycota</taxon>
        <taxon>Agaricomycotina</taxon>
        <taxon>Agaricomycetes</taxon>
        <taxon>Polyporales</taxon>
        <taxon>Polyporaceae</taxon>
        <taxon>Lentinus</taxon>
    </lineage>
</organism>
<protein>
    <submittedName>
        <fullName evidence="2">Uncharacterized protein</fullName>
    </submittedName>
</protein>
<evidence type="ECO:0000256" key="1">
    <source>
        <dbReference type="SAM" id="MobiDB-lite"/>
    </source>
</evidence>
<feature type="compositionally biased region" description="Basic and acidic residues" evidence="1">
    <location>
        <begin position="295"/>
        <end position="322"/>
    </location>
</feature>
<gene>
    <name evidence="2" type="ORF">L227DRAFT_613693</name>
</gene>
<dbReference type="AlphaFoldDB" id="A0A5C2S1R2"/>
<dbReference type="EMBL" id="ML122281">
    <property type="protein sequence ID" value="RPD57370.1"/>
    <property type="molecule type" value="Genomic_DNA"/>
</dbReference>
<evidence type="ECO:0000313" key="3">
    <source>
        <dbReference type="Proteomes" id="UP000313359"/>
    </source>
</evidence>
<feature type="region of interest" description="Disordered" evidence="1">
    <location>
        <begin position="293"/>
        <end position="322"/>
    </location>
</feature>
<evidence type="ECO:0000313" key="2">
    <source>
        <dbReference type="EMBL" id="RPD57370.1"/>
    </source>
</evidence>
<sequence>MASLPSRAEYMPSNATFANRHFYLSHDSGHALDTSHVHAALALHAVLVIVCPIHWFLQPKSRLHGLVLTRWEPPSHLFPPRTLKRLPPTDDALDHLGFDSFSSAPAPAPVRTASKSPQPASALDDDWEFGDFTFQPAAAPPRSTKATPISDLLRFDNFVPASSSQQSSSPAPPLSDTPGDFDFGDRGDGLLGDQSDGDDNLGDLGKQIEQLTAVSVHLPFYLTIRKRLCTEAFYRQHAFPSTAVVRTAATPISQHAACRFRSSVYRYRNYSCRRVHHQDQKVCRSLEGSGVRTMHIAEEEGQKDVGERESTGAHHQHRYDVT</sequence>
<accession>A0A5C2S1R2</accession>